<feature type="region of interest" description="Disordered" evidence="5">
    <location>
        <begin position="132"/>
        <end position="400"/>
    </location>
</feature>
<evidence type="ECO:0000256" key="2">
    <source>
        <dbReference type="ARBA" id="ARBA00022771"/>
    </source>
</evidence>
<feature type="domain" description="RING-type" evidence="6">
    <location>
        <begin position="471"/>
        <end position="519"/>
    </location>
</feature>
<dbReference type="PANTHER" id="PTHR22763:SF162">
    <property type="entry name" value="TRANSMEMBRANE E3 UBIQUITIN-PROTEIN LIGASE 1"/>
    <property type="match status" value="1"/>
</dbReference>
<evidence type="ECO:0000256" key="3">
    <source>
        <dbReference type="ARBA" id="ARBA00022833"/>
    </source>
</evidence>
<evidence type="ECO:0000259" key="6">
    <source>
        <dbReference type="PROSITE" id="PS50089"/>
    </source>
</evidence>
<dbReference type="EMBL" id="JAKWBI020000038">
    <property type="protein sequence ID" value="KAJ2905088.1"/>
    <property type="molecule type" value="Genomic_DNA"/>
</dbReference>
<dbReference type="GO" id="GO:0012505">
    <property type="term" value="C:endomembrane system"/>
    <property type="evidence" value="ECO:0007669"/>
    <property type="project" value="TreeGrafter"/>
</dbReference>
<dbReference type="PANTHER" id="PTHR22763">
    <property type="entry name" value="RING ZINC FINGER PROTEIN"/>
    <property type="match status" value="1"/>
</dbReference>
<feature type="compositionally biased region" description="Low complexity" evidence="5">
    <location>
        <begin position="344"/>
        <end position="364"/>
    </location>
</feature>
<gene>
    <name evidence="7" type="ORF">MKZ38_006334</name>
</gene>
<name>A0AAD5RXH0_9PEZI</name>
<feature type="compositionally biased region" description="Low complexity" evidence="5">
    <location>
        <begin position="649"/>
        <end position="668"/>
    </location>
</feature>
<feature type="compositionally biased region" description="Polar residues" evidence="5">
    <location>
        <begin position="723"/>
        <end position="744"/>
    </location>
</feature>
<dbReference type="GO" id="GO:0044695">
    <property type="term" value="C:Dsc E3 ubiquitin ligase complex"/>
    <property type="evidence" value="ECO:0007669"/>
    <property type="project" value="TreeGrafter"/>
</dbReference>
<accession>A0AAD5RXH0</accession>
<dbReference type="SUPFAM" id="SSF57850">
    <property type="entry name" value="RING/U-box"/>
    <property type="match status" value="1"/>
</dbReference>
<dbReference type="Proteomes" id="UP001201980">
    <property type="component" value="Unassembled WGS sequence"/>
</dbReference>
<reference evidence="7" key="1">
    <citation type="submission" date="2022-07" db="EMBL/GenBank/DDBJ databases">
        <title>Draft genome sequence of Zalerion maritima ATCC 34329, a (micro)plastics degrading marine fungus.</title>
        <authorList>
            <person name="Paco A."/>
            <person name="Goncalves M.F.M."/>
            <person name="Rocha-Santos T.A.P."/>
            <person name="Alves A."/>
        </authorList>
    </citation>
    <scope>NUCLEOTIDE SEQUENCE</scope>
    <source>
        <strain evidence="7">ATCC 34329</strain>
    </source>
</reference>
<dbReference type="AlphaFoldDB" id="A0AAD5RXH0"/>
<feature type="region of interest" description="Disordered" evidence="5">
    <location>
        <begin position="1"/>
        <end position="102"/>
    </location>
</feature>
<dbReference type="GO" id="GO:0061630">
    <property type="term" value="F:ubiquitin protein ligase activity"/>
    <property type="evidence" value="ECO:0007669"/>
    <property type="project" value="TreeGrafter"/>
</dbReference>
<dbReference type="PROSITE" id="PS50089">
    <property type="entry name" value="ZF_RING_2"/>
    <property type="match status" value="1"/>
</dbReference>
<comment type="caution">
    <text evidence="7">The sequence shown here is derived from an EMBL/GenBank/DDBJ whole genome shotgun (WGS) entry which is preliminary data.</text>
</comment>
<feature type="compositionally biased region" description="Low complexity" evidence="5">
    <location>
        <begin position="618"/>
        <end position="637"/>
    </location>
</feature>
<keyword evidence="1" id="KW-0479">Metal-binding</keyword>
<evidence type="ECO:0000313" key="8">
    <source>
        <dbReference type="Proteomes" id="UP001201980"/>
    </source>
</evidence>
<feature type="region of interest" description="Disordered" evidence="5">
    <location>
        <begin position="550"/>
        <end position="684"/>
    </location>
</feature>
<proteinExistence type="predicted"/>
<dbReference type="InterPro" id="IPR001841">
    <property type="entry name" value="Znf_RING"/>
</dbReference>
<evidence type="ECO:0000256" key="1">
    <source>
        <dbReference type="ARBA" id="ARBA00022723"/>
    </source>
</evidence>
<feature type="compositionally biased region" description="Polar residues" evidence="5">
    <location>
        <begin position="327"/>
        <end position="340"/>
    </location>
</feature>
<keyword evidence="8" id="KW-1185">Reference proteome</keyword>
<dbReference type="GO" id="GO:0008270">
    <property type="term" value="F:zinc ion binding"/>
    <property type="evidence" value="ECO:0007669"/>
    <property type="project" value="UniProtKB-KW"/>
</dbReference>
<dbReference type="Pfam" id="PF13639">
    <property type="entry name" value="zf-RING_2"/>
    <property type="match status" value="1"/>
</dbReference>
<feature type="compositionally biased region" description="Low complexity" evidence="5">
    <location>
        <begin position="154"/>
        <end position="165"/>
    </location>
</feature>
<feature type="compositionally biased region" description="Low complexity" evidence="5">
    <location>
        <begin position="594"/>
        <end position="607"/>
    </location>
</feature>
<feature type="compositionally biased region" description="Low complexity" evidence="5">
    <location>
        <begin position="204"/>
        <end position="282"/>
    </location>
</feature>
<feature type="compositionally biased region" description="Polar residues" evidence="5">
    <location>
        <begin position="77"/>
        <end position="86"/>
    </location>
</feature>
<dbReference type="InterPro" id="IPR050731">
    <property type="entry name" value="HRD1_E3_ubiq-ligases"/>
</dbReference>
<dbReference type="GO" id="GO:0043161">
    <property type="term" value="P:proteasome-mediated ubiquitin-dependent protein catabolic process"/>
    <property type="evidence" value="ECO:0007669"/>
    <property type="project" value="TreeGrafter"/>
</dbReference>
<organism evidence="7 8">
    <name type="scientific">Zalerion maritima</name>
    <dbReference type="NCBI Taxonomy" id="339359"/>
    <lineage>
        <taxon>Eukaryota</taxon>
        <taxon>Fungi</taxon>
        <taxon>Dikarya</taxon>
        <taxon>Ascomycota</taxon>
        <taxon>Pezizomycotina</taxon>
        <taxon>Sordariomycetes</taxon>
        <taxon>Lulworthiomycetidae</taxon>
        <taxon>Lulworthiales</taxon>
        <taxon>Lulworthiaceae</taxon>
        <taxon>Zalerion</taxon>
    </lineage>
</organism>
<keyword evidence="3" id="KW-0862">Zinc</keyword>
<feature type="compositionally biased region" description="Polar residues" evidence="5">
    <location>
        <begin position="669"/>
        <end position="678"/>
    </location>
</feature>
<feature type="compositionally biased region" description="Low complexity" evidence="5">
    <location>
        <begin position="314"/>
        <end position="326"/>
    </location>
</feature>
<keyword evidence="2 4" id="KW-0863">Zinc-finger</keyword>
<evidence type="ECO:0000313" key="7">
    <source>
        <dbReference type="EMBL" id="KAJ2905088.1"/>
    </source>
</evidence>
<feature type="compositionally biased region" description="Polar residues" evidence="5">
    <location>
        <begin position="132"/>
        <end position="153"/>
    </location>
</feature>
<feature type="compositionally biased region" description="Basic and acidic residues" evidence="5">
    <location>
        <begin position="553"/>
        <end position="574"/>
    </location>
</feature>
<dbReference type="InterPro" id="IPR013083">
    <property type="entry name" value="Znf_RING/FYVE/PHD"/>
</dbReference>
<dbReference type="Gene3D" id="3.30.40.10">
    <property type="entry name" value="Zinc/RING finger domain, C3HC4 (zinc finger)"/>
    <property type="match status" value="1"/>
</dbReference>
<sequence length="744" mass="80926">MESSLSLGPGPMTSGPDPSGGQHSYCPYLREEQQQQQQQQQHSTGFGRHPQPGQLHPFGYRFPQPFGQLADQPLSPHWQSQPQNPGLGSFSHGHTHSHSHFASRTSFASMNNTRPGPGYSFFQYSASSFGNPAMSTPSGESGSAPSTNQNPPFGSSMSGNNESSNFPESRILPAPNPMSFHQQHGGHHYQIPTHMQPPHHPHHQPQQPSQQQQGSQQHPSPHGQEPPSQGPGQPQLQQQQQQQQQQRSSFPASLPAPFAANHQIQNQGQPASSQPSQVPSPSHLHFHHQLPPSMIANHRPGIEEPQQQHSRQLSGSSNGSGPGSYSTTLDFSYPQRQSSGMPEPSTNSAQPQSQSQSRTSQSRAFPQSSRASPSPPLETRRRTYASRNRPPHRLPPVPSAYDMDVEPTARFIEALASTRNPQAAWRAGDTNTLRAHQILRGQATAKKAARSVIASLQSVEMTSLSEEDKSCCICYNEFGIENAEGINEAPLRLPKCKHIFGDHCIKKWFEEKDTCPYCRDKVPSERFLYGGEGATALLRQPPADIVLTLVSGDDSRDSPATRRSPPEDTGDGSRRRTRIRHNNVIRSVHGGRHQPSQPGAAAAPSSGRTPHMRPRTVPSASMPGASGSGPSTTTSSSLPLFQSHQQERQPSQASQAPQSSVTTTSATPNSMSVQSNGHPHTLEPVPAQYSQFGYHSFSSPFASSGGDAGGPRPFMQPRDFMAQNDSMPGQMYMGSSNWSQYPSA</sequence>
<evidence type="ECO:0000256" key="4">
    <source>
        <dbReference type="PROSITE-ProRule" id="PRU00175"/>
    </source>
</evidence>
<protein>
    <submittedName>
        <fullName evidence="7">RING-finger domain containing protein</fullName>
    </submittedName>
</protein>
<feature type="region of interest" description="Disordered" evidence="5">
    <location>
        <begin position="700"/>
        <end position="744"/>
    </location>
</feature>
<evidence type="ECO:0000256" key="5">
    <source>
        <dbReference type="SAM" id="MobiDB-lite"/>
    </source>
</evidence>